<feature type="non-terminal residue" evidence="1">
    <location>
        <position position="1"/>
    </location>
</feature>
<sequence length="125" mass="14670">AREIALQIWTSFVIRRGVLNTKEHAADLKERMENCGSVQLVRDITDILLFYTIRDTAYFNLFNIIMFNIALSMNKHHLGKAGHILYTEDYIDDVKYYTAVGLPDDFKLYDCEVLRFKTNKEKKND</sequence>
<proteinExistence type="predicted"/>
<evidence type="ECO:0000313" key="1">
    <source>
        <dbReference type="EMBL" id="GAI86955.1"/>
    </source>
</evidence>
<reference evidence="1" key="1">
    <citation type="journal article" date="2014" name="Front. Microbiol.">
        <title>High frequency of phylogenetically diverse reductive dehalogenase-homologous genes in deep subseafloor sedimentary metagenomes.</title>
        <authorList>
            <person name="Kawai M."/>
            <person name="Futagami T."/>
            <person name="Toyoda A."/>
            <person name="Takaki Y."/>
            <person name="Nishi S."/>
            <person name="Hori S."/>
            <person name="Arai W."/>
            <person name="Tsubouchi T."/>
            <person name="Morono Y."/>
            <person name="Uchiyama I."/>
            <person name="Ito T."/>
            <person name="Fujiyama A."/>
            <person name="Inagaki F."/>
            <person name="Takami H."/>
        </authorList>
    </citation>
    <scope>NUCLEOTIDE SEQUENCE</scope>
    <source>
        <strain evidence="1">Expedition CK06-06</strain>
    </source>
</reference>
<organism evidence="1">
    <name type="scientific">marine sediment metagenome</name>
    <dbReference type="NCBI Taxonomy" id="412755"/>
    <lineage>
        <taxon>unclassified sequences</taxon>
        <taxon>metagenomes</taxon>
        <taxon>ecological metagenomes</taxon>
    </lineage>
</organism>
<gene>
    <name evidence="1" type="ORF">S12H4_17790</name>
</gene>
<dbReference type="AlphaFoldDB" id="X1THD7"/>
<comment type="caution">
    <text evidence="1">The sequence shown here is derived from an EMBL/GenBank/DDBJ whole genome shotgun (WGS) entry which is preliminary data.</text>
</comment>
<dbReference type="EMBL" id="BARW01008730">
    <property type="protein sequence ID" value="GAI86955.1"/>
    <property type="molecule type" value="Genomic_DNA"/>
</dbReference>
<accession>X1THD7</accession>
<name>X1THD7_9ZZZZ</name>
<protein>
    <submittedName>
        <fullName evidence="1">Uncharacterized protein</fullName>
    </submittedName>
</protein>